<organism evidence="4 5">
    <name type="scientific">Danionella cerebrum</name>
    <dbReference type="NCBI Taxonomy" id="2873325"/>
    <lineage>
        <taxon>Eukaryota</taxon>
        <taxon>Metazoa</taxon>
        <taxon>Chordata</taxon>
        <taxon>Craniata</taxon>
        <taxon>Vertebrata</taxon>
        <taxon>Euteleostomi</taxon>
        <taxon>Actinopterygii</taxon>
        <taxon>Neopterygii</taxon>
        <taxon>Teleostei</taxon>
        <taxon>Ostariophysi</taxon>
        <taxon>Cypriniformes</taxon>
        <taxon>Danionidae</taxon>
        <taxon>Danioninae</taxon>
        <taxon>Danionella</taxon>
    </lineage>
</organism>
<evidence type="ECO:0000256" key="1">
    <source>
        <dbReference type="ARBA" id="ARBA00022786"/>
    </source>
</evidence>
<feature type="domain" description="Peptidase C19 ubiquitin carboxyl-terminal hydrolase" evidence="3">
    <location>
        <begin position="4"/>
        <end position="164"/>
    </location>
</feature>
<evidence type="ECO:0000256" key="2">
    <source>
        <dbReference type="ARBA" id="ARBA00022801"/>
    </source>
</evidence>
<dbReference type="PANTHER" id="PTHR22975:SF5">
    <property type="entry name" value="INACTIVE UBIQUITIN CARBOXYL-TERMINAL HYDROLASE 54"/>
    <property type="match status" value="1"/>
</dbReference>
<name>A0A553QIT5_9TELE</name>
<dbReference type="InterPro" id="IPR052398">
    <property type="entry name" value="Ubiquitin_hydrolase_53/54"/>
</dbReference>
<evidence type="ECO:0000259" key="3">
    <source>
        <dbReference type="Pfam" id="PF00443"/>
    </source>
</evidence>
<accession>A0A553QIT5</accession>
<keyword evidence="1" id="KW-0833">Ubl conjugation pathway</keyword>
<feature type="non-terminal residue" evidence="4">
    <location>
        <position position="1"/>
    </location>
</feature>
<comment type="caution">
    <text evidence="4">The sequence shown here is derived from an EMBL/GenBank/DDBJ whole genome shotgun (WGS) entry which is preliminary data.</text>
</comment>
<dbReference type="InterPro" id="IPR001394">
    <property type="entry name" value="Peptidase_C19_UCH"/>
</dbReference>
<keyword evidence="5" id="KW-1185">Reference proteome</keyword>
<gene>
    <name evidence="4" type="ORF">DNTS_029421</name>
</gene>
<dbReference type="AlphaFoldDB" id="A0A553QIT5"/>
<dbReference type="SUPFAM" id="SSF54001">
    <property type="entry name" value="Cysteine proteinases"/>
    <property type="match status" value="1"/>
</dbReference>
<dbReference type="PANTHER" id="PTHR22975">
    <property type="entry name" value="UBIQUITIN SPECIFIC PROTEINASE"/>
    <property type="match status" value="1"/>
</dbReference>
<dbReference type="GO" id="GO:0004843">
    <property type="term" value="F:cysteine-type deubiquitinase activity"/>
    <property type="evidence" value="ECO:0007669"/>
    <property type="project" value="InterPro"/>
</dbReference>
<dbReference type="OrthoDB" id="205782at2759"/>
<dbReference type="GO" id="GO:0016579">
    <property type="term" value="P:protein deubiquitination"/>
    <property type="evidence" value="ECO:0007669"/>
    <property type="project" value="InterPro"/>
</dbReference>
<dbReference type="Gene3D" id="3.90.70.10">
    <property type="entry name" value="Cysteine proteinases"/>
    <property type="match status" value="1"/>
</dbReference>
<proteinExistence type="predicted"/>
<evidence type="ECO:0000313" key="5">
    <source>
        <dbReference type="Proteomes" id="UP000316079"/>
    </source>
</evidence>
<reference evidence="4 5" key="1">
    <citation type="journal article" date="2019" name="Sci. Data">
        <title>Hybrid genome assembly and annotation of Danionella translucida.</title>
        <authorList>
            <person name="Kadobianskyi M."/>
            <person name="Schulze L."/>
            <person name="Schuelke M."/>
            <person name="Judkewitz B."/>
        </authorList>
    </citation>
    <scope>NUCLEOTIDE SEQUENCE [LARGE SCALE GENOMIC DNA]</scope>
    <source>
        <strain evidence="4 5">Bolton</strain>
    </source>
</reference>
<protein>
    <recommendedName>
        <fullName evidence="3">Peptidase C19 ubiquitin carboxyl-terminal hydrolase domain-containing protein</fullName>
    </recommendedName>
</protein>
<dbReference type="STRING" id="623744.A0A553QIT5"/>
<dbReference type="Proteomes" id="UP000316079">
    <property type="component" value="Unassembled WGS sequence"/>
</dbReference>
<dbReference type="InterPro" id="IPR038765">
    <property type="entry name" value="Papain-like_cys_pep_sf"/>
</dbReference>
<evidence type="ECO:0000313" key="4">
    <source>
        <dbReference type="EMBL" id="TRY89841.1"/>
    </source>
</evidence>
<dbReference type="EMBL" id="SRMA01025920">
    <property type="protein sequence ID" value="TRY89841.1"/>
    <property type="molecule type" value="Genomic_DNA"/>
</dbReference>
<dbReference type="Pfam" id="PF00443">
    <property type="entry name" value="UCH"/>
    <property type="match status" value="1"/>
</dbReference>
<sequence>IRSLTLCFQSIFAQFQFSSEKVLPSDALRSALAKTFQDEQRFQLGIMDDAAECFENLLMRIHFHISDETKEDICTAKHCIPHQKFAMTLFEQCVCNNCGATSDPLPFIQMVHYISTTSLCNQAVRMLEGKEKPTPDMFGELLRNASTMGDLRNCPVSSCLHMQREKGRLAVVLASRALCSACFCVSMPKYSVEGIDSKDTART</sequence>
<keyword evidence="2" id="KW-0378">Hydrolase</keyword>